<reference evidence="1" key="1">
    <citation type="journal article" date="2014" name="Int. J. Syst. Evol. Microbiol.">
        <title>Complete genome sequence of Corynebacterium casei LMG S-19264T (=DSM 44701T), isolated from a smear-ripened cheese.</title>
        <authorList>
            <consortium name="US DOE Joint Genome Institute (JGI-PGF)"/>
            <person name="Walter F."/>
            <person name="Albersmeier A."/>
            <person name="Kalinowski J."/>
            <person name="Ruckert C."/>
        </authorList>
    </citation>
    <scope>NUCLEOTIDE SEQUENCE</scope>
    <source>
        <strain evidence="1">CGMCC 1.15447</strain>
    </source>
</reference>
<reference evidence="1" key="2">
    <citation type="submission" date="2020-09" db="EMBL/GenBank/DDBJ databases">
        <authorList>
            <person name="Sun Q."/>
            <person name="Zhou Y."/>
        </authorList>
    </citation>
    <scope>NUCLEOTIDE SEQUENCE</scope>
    <source>
        <strain evidence="1">CGMCC 1.15447</strain>
    </source>
</reference>
<evidence type="ECO:0000313" key="1">
    <source>
        <dbReference type="EMBL" id="GGA67463.1"/>
    </source>
</evidence>
<accession>A0A916W5H6</accession>
<sequence>MVSQNLAGLLRLQIKGKKYFHLGLLEIIVIFFSADVPHVCDSGPERVQTGLSMRTTDLPQNGPRYQLLTKAEYDPLIRPLGLLGIAVAIAIRWHDEPQ</sequence>
<organism evidence="1 2">
    <name type="scientific">Edaphobacter acidisoli</name>
    <dbReference type="NCBI Taxonomy" id="2040573"/>
    <lineage>
        <taxon>Bacteria</taxon>
        <taxon>Pseudomonadati</taxon>
        <taxon>Acidobacteriota</taxon>
        <taxon>Terriglobia</taxon>
        <taxon>Terriglobales</taxon>
        <taxon>Acidobacteriaceae</taxon>
        <taxon>Edaphobacter</taxon>
    </lineage>
</organism>
<proteinExistence type="predicted"/>
<dbReference type="Proteomes" id="UP000648801">
    <property type="component" value="Unassembled WGS sequence"/>
</dbReference>
<name>A0A916W5H6_9BACT</name>
<evidence type="ECO:0000313" key="2">
    <source>
        <dbReference type="Proteomes" id="UP000648801"/>
    </source>
</evidence>
<dbReference type="RefSeq" id="WP_188759048.1">
    <property type="nucleotide sequence ID" value="NZ_BMJB01000001.1"/>
</dbReference>
<dbReference type="EMBL" id="BMJB01000001">
    <property type="protein sequence ID" value="GGA67463.1"/>
    <property type="molecule type" value="Genomic_DNA"/>
</dbReference>
<dbReference type="AlphaFoldDB" id="A0A916W5H6"/>
<comment type="caution">
    <text evidence="1">The sequence shown here is derived from an EMBL/GenBank/DDBJ whole genome shotgun (WGS) entry which is preliminary data.</text>
</comment>
<gene>
    <name evidence="1" type="ORF">GCM10011507_18750</name>
</gene>
<keyword evidence="2" id="KW-1185">Reference proteome</keyword>
<protein>
    <submittedName>
        <fullName evidence="1">Uncharacterized protein</fullName>
    </submittedName>
</protein>